<feature type="region of interest" description="Disordered" evidence="2">
    <location>
        <begin position="1005"/>
        <end position="1025"/>
    </location>
</feature>
<protein>
    <submittedName>
        <fullName evidence="3">Uncharacterized protein</fullName>
    </submittedName>
</protein>
<evidence type="ECO:0000256" key="1">
    <source>
        <dbReference type="SAM" id="Coils"/>
    </source>
</evidence>
<evidence type="ECO:0000313" key="4">
    <source>
        <dbReference type="Proteomes" id="UP000039865"/>
    </source>
</evidence>
<sequence>MSKQKQEEKQEENELLSIGQEFFNENKVRELLGEVIQPILIELTACQRISKIQATDVKRVLETQKYLDNELVNLNKKLVDQSEIKKQLRLFEVQMNNQELILKKRHEKMKDSVSALTERINEINQHLKQVDNQFAHRDEKIDQINMLVNNYRDKLQESYLELKEENDNDFKLFEERIKELENKTQGLDTRMENLTENLESQTVSTISEIFQKFKAEEGRYDEVKLTLVEFPKMQADLKQVMGRMQYVEKEFKTTVELQVFVERCIPILTHFQISEALQTVFEGDETFQKQLYDFENAKLREFQNYNKTYKEQEINLHNLKIRVMFLLKALIKHSKGVHKFLYGRDYNPEMPIEELEYLNQMVIVSLDERERLINALGTHDIQVLSYDKLTSPKSNFSSSNTMPLQQQQQNQFQPKPQLQRQNISRFGTGNNVGASLQQQDSGRYLVQNAVKTSMYRGQQGYPSSRNQGGLSDEALIEINKMQLLFDAKLKDIERQMAQNERQKLVSTPGAVFKSYFITKKYTLKDSIRMGKKSRSSAANAARKMAKLKFELSKEEETLRDLVIQRITQLLQNENINMIAQLKQMKKFIDDYEYEKQMKDSLADLDKDLAKSITQDDIDKIISQLKDQFDGKLKDQLNKHQQRSSDDLTNQHSKLSDLKKELAELKDKGEMQKWKVDEKTKEMVFEINQIRDRLKFEYDDFFQYRKKIKSDINYDSNLIQNKIHEFERTLIMYDGQITNLSHILNILLEVQSIEHLMVSQDLEDRKQIGLFGTKKNADIIGNASQSVTVQKGINQNLQDMRSFNKTEIGYHHQNHNRSKTIENLNNTSFLPSQNQGPNRNTIFVDRNCISCSGNSSVLLQHIKVACLSYQNNPVTYKNSVYTMNEINGLKYTLLNECQRLLDPVDWKNNKSIISDIEGPILQSKFKQNKTIEDNLLNRKNHVIQVVLLQQQTFKKLYEKLKPLDLFSHQLYKKRKQTFKSDDTRQPVIDSRANQRRELRQLVSEHFSKHEQQLQQQNEHYSRYSSS</sequence>
<gene>
    <name evidence="3" type="primary">Contig8840.g9442</name>
    <name evidence="3" type="ORF">STYLEM_16799</name>
</gene>
<proteinExistence type="predicted"/>
<evidence type="ECO:0000256" key="2">
    <source>
        <dbReference type="SAM" id="MobiDB-lite"/>
    </source>
</evidence>
<accession>A0A078B361</accession>
<dbReference type="InParanoid" id="A0A078B361"/>
<feature type="compositionally biased region" description="Low complexity" evidence="2">
    <location>
        <begin position="403"/>
        <end position="416"/>
    </location>
</feature>
<evidence type="ECO:0000313" key="3">
    <source>
        <dbReference type="EMBL" id="CDW87687.1"/>
    </source>
</evidence>
<dbReference type="EMBL" id="CCKQ01015841">
    <property type="protein sequence ID" value="CDW87687.1"/>
    <property type="molecule type" value="Genomic_DNA"/>
</dbReference>
<feature type="compositionally biased region" description="Polar residues" evidence="2">
    <location>
        <begin position="1011"/>
        <end position="1025"/>
    </location>
</feature>
<dbReference type="Proteomes" id="UP000039865">
    <property type="component" value="Unassembled WGS sequence"/>
</dbReference>
<feature type="coiled-coil region" evidence="1">
    <location>
        <begin position="647"/>
        <end position="674"/>
    </location>
</feature>
<organism evidence="3 4">
    <name type="scientific">Stylonychia lemnae</name>
    <name type="common">Ciliate</name>
    <dbReference type="NCBI Taxonomy" id="5949"/>
    <lineage>
        <taxon>Eukaryota</taxon>
        <taxon>Sar</taxon>
        <taxon>Alveolata</taxon>
        <taxon>Ciliophora</taxon>
        <taxon>Intramacronucleata</taxon>
        <taxon>Spirotrichea</taxon>
        <taxon>Stichotrichia</taxon>
        <taxon>Sporadotrichida</taxon>
        <taxon>Oxytrichidae</taxon>
        <taxon>Stylonychinae</taxon>
        <taxon>Stylonychia</taxon>
    </lineage>
</organism>
<feature type="region of interest" description="Disordered" evidence="2">
    <location>
        <begin position="394"/>
        <end position="416"/>
    </location>
</feature>
<keyword evidence="1" id="KW-0175">Coiled coil</keyword>
<feature type="coiled-coil region" evidence="1">
    <location>
        <begin position="537"/>
        <end position="564"/>
    </location>
</feature>
<reference evidence="3 4" key="1">
    <citation type="submission" date="2014-06" db="EMBL/GenBank/DDBJ databases">
        <authorList>
            <person name="Swart Estienne"/>
        </authorList>
    </citation>
    <scope>NUCLEOTIDE SEQUENCE [LARGE SCALE GENOMIC DNA]</scope>
    <source>
        <strain evidence="3 4">130c</strain>
    </source>
</reference>
<feature type="coiled-coil region" evidence="1">
    <location>
        <begin position="106"/>
        <end position="197"/>
    </location>
</feature>
<dbReference type="AlphaFoldDB" id="A0A078B361"/>
<keyword evidence="4" id="KW-1185">Reference proteome</keyword>
<name>A0A078B361_STYLE</name>